<evidence type="ECO:0000313" key="2">
    <source>
        <dbReference type="Proteomes" id="UP001205185"/>
    </source>
</evidence>
<gene>
    <name evidence="1" type="ORF">LV75_003563</name>
</gene>
<accession>A0ABT1IFJ1</accession>
<dbReference type="InterPro" id="IPR045428">
    <property type="entry name" value="EACC1"/>
</dbReference>
<comment type="caution">
    <text evidence="1">The sequence shown here is derived from an EMBL/GenBank/DDBJ whole genome shotgun (WGS) entry which is preliminary data.</text>
</comment>
<reference evidence="1 2" key="1">
    <citation type="submission" date="2022-06" db="EMBL/GenBank/DDBJ databases">
        <title>Genomic Encyclopedia of Archaeal and Bacterial Type Strains, Phase II (KMG-II): from individual species to whole genera.</title>
        <authorList>
            <person name="Goeker M."/>
        </authorList>
    </citation>
    <scope>NUCLEOTIDE SEQUENCE [LARGE SCALE GENOMIC DNA]</scope>
    <source>
        <strain evidence="1 2">DSM 44255</strain>
    </source>
</reference>
<dbReference type="Pfam" id="PF19953">
    <property type="entry name" value="EACC1"/>
    <property type="match status" value="1"/>
</dbReference>
<organism evidence="1 2">
    <name type="scientific">Actinokineospora diospyrosa</name>
    <dbReference type="NCBI Taxonomy" id="103728"/>
    <lineage>
        <taxon>Bacteria</taxon>
        <taxon>Bacillati</taxon>
        <taxon>Actinomycetota</taxon>
        <taxon>Actinomycetes</taxon>
        <taxon>Pseudonocardiales</taxon>
        <taxon>Pseudonocardiaceae</taxon>
        <taxon>Actinokineospora</taxon>
    </lineage>
</organism>
<dbReference type="Proteomes" id="UP001205185">
    <property type="component" value="Unassembled WGS sequence"/>
</dbReference>
<evidence type="ECO:0008006" key="3">
    <source>
        <dbReference type="Google" id="ProtNLM"/>
    </source>
</evidence>
<evidence type="ECO:0000313" key="1">
    <source>
        <dbReference type="EMBL" id="MCP2271051.1"/>
    </source>
</evidence>
<dbReference type="RefSeq" id="WP_253888004.1">
    <property type="nucleotide sequence ID" value="NZ_BAAAVB010000014.1"/>
</dbReference>
<keyword evidence="2" id="KW-1185">Reference proteome</keyword>
<dbReference type="EMBL" id="JAMTCO010000008">
    <property type="protein sequence ID" value="MCP2271051.1"/>
    <property type="molecule type" value="Genomic_DNA"/>
</dbReference>
<name>A0ABT1IFJ1_9PSEU</name>
<protein>
    <recommendedName>
        <fullName evidence="3">YbaB/EbfC DNA-binding family protein</fullName>
    </recommendedName>
</protein>
<proteinExistence type="predicted"/>
<sequence length="130" mass="14077">MTDDRTVRMRVEIDAVDRVAELESLRDWLAEVDQLRGLVRSVESPPPSHVLGPVVDSLEVVVGPVATAVAASVVAWVRSRSGRVTVRLERPDGTKLTIDAARVRGLSPADVHAEVDRVLKAIEGPGEQPE</sequence>